<sequence>MLTLAKAIAANPAINAYLLEAGQINADGYAAEYALILRDPETGLFPAHVLNKRTGLALTAPEGMDPQTLLEQLNPGGQWSHGLNGARVTLDGKPPRAPAPKHDPRPWHETQRERIEKAFPREAFEAQRAAEAQAAYARAEEDSRAWAYANRVNRRVLSA</sequence>
<feature type="region of interest" description="Disordered" evidence="1">
    <location>
        <begin position="90"/>
        <end position="110"/>
    </location>
</feature>
<organism evidence="2 3">
    <name type="scientific">Brevundimonas phage vB_BpoS-Gurke</name>
    <dbReference type="NCBI Taxonomy" id="2948599"/>
    <lineage>
        <taxon>Viruses</taxon>
        <taxon>Duplodnaviria</taxon>
        <taxon>Heunggongvirae</taxon>
        <taxon>Uroviricota</taxon>
        <taxon>Caudoviricetes</taxon>
        <taxon>Jeanschmidtviridae</taxon>
        <taxon>Kikimoravirus</taxon>
        <taxon>Kikimoravirus gurke</taxon>
    </lineage>
</organism>
<reference evidence="2" key="1">
    <citation type="submission" date="2022-04" db="EMBL/GenBank/DDBJ databases">
        <authorList>
            <person name="Friedrich I."/>
            <person name="Schneider D."/>
            <person name="Poehlein A."/>
            <person name="Hertel R."/>
            <person name="Daniel R."/>
        </authorList>
    </citation>
    <scope>NUCLEOTIDE SEQUENCE</scope>
</reference>
<keyword evidence="3" id="KW-1185">Reference proteome</keyword>
<evidence type="ECO:0000313" key="2">
    <source>
        <dbReference type="EMBL" id="UTC28461.1"/>
    </source>
</evidence>
<dbReference type="EMBL" id="ON529850">
    <property type="protein sequence ID" value="UTC28461.1"/>
    <property type="molecule type" value="Genomic_DNA"/>
</dbReference>
<evidence type="ECO:0000313" key="3">
    <source>
        <dbReference type="Proteomes" id="UP001055634"/>
    </source>
</evidence>
<accession>A0A9E7SS79</accession>
<proteinExistence type="predicted"/>
<gene>
    <name evidence="2" type="ORF">GURKE_04590</name>
</gene>
<evidence type="ECO:0000256" key="1">
    <source>
        <dbReference type="SAM" id="MobiDB-lite"/>
    </source>
</evidence>
<name>A0A9E7SS79_9CAUD</name>
<dbReference type="Proteomes" id="UP001055634">
    <property type="component" value="Segment"/>
</dbReference>
<protein>
    <submittedName>
        <fullName evidence="2">Uncharacterized protein</fullName>
    </submittedName>
</protein>
<feature type="compositionally biased region" description="Basic and acidic residues" evidence="1">
    <location>
        <begin position="100"/>
        <end position="110"/>
    </location>
</feature>